<dbReference type="AlphaFoldDB" id="A0A154P7I6"/>
<protein>
    <submittedName>
        <fullName evidence="1">Uncharacterized protein</fullName>
    </submittedName>
</protein>
<accession>A0A154P7I6</accession>
<keyword evidence="2" id="KW-1185">Reference proteome</keyword>
<dbReference type="EMBL" id="KQ434822">
    <property type="protein sequence ID" value="KZC07158.1"/>
    <property type="molecule type" value="Genomic_DNA"/>
</dbReference>
<dbReference type="Proteomes" id="UP000076502">
    <property type="component" value="Unassembled WGS sequence"/>
</dbReference>
<reference evidence="1 2" key="1">
    <citation type="submission" date="2015-07" db="EMBL/GenBank/DDBJ databases">
        <title>The genome of Dufourea novaeangliae.</title>
        <authorList>
            <person name="Pan H."/>
            <person name="Kapheim K."/>
        </authorList>
    </citation>
    <scope>NUCLEOTIDE SEQUENCE [LARGE SCALE GENOMIC DNA]</scope>
    <source>
        <strain evidence="1">0120121106</strain>
        <tissue evidence="1">Whole body</tissue>
    </source>
</reference>
<evidence type="ECO:0000313" key="1">
    <source>
        <dbReference type="EMBL" id="KZC07158.1"/>
    </source>
</evidence>
<sequence>MMSYSSHEFHTTYLYVDEVHEKSSCHMEIFMGADSIQATTRFVGENDAKSIKGGAV</sequence>
<evidence type="ECO:0000313" key="2">
    <source>
        <dbReference type="Proteomes" id="UP000076502"/>
    </source>
</evidence>
<organism evidence="1 2">
    <name type="scientific">Dufourea novaeangliae</name>
    <name type="common">Sweat bee</name>
    <dbReference type="NCBI Taxonomy" id="178035"/>
    <lineage>
        <taxon>Eukaryota</taxon>
        <taxon>Metazoa</taxon>
        <taxon>Ecdysozoa</taxon>
        <taxon>Arthropoda</taxon>
        <taxon>Hexapoda</taxon>
        <taxon>Insecta</taxon>
        <taxon>Pterygota</taxon>
        <taxon>Neoptera</taxon>
        <taxon>Endopterygota</taxon>
        <taxon>Hymenoptera</taxon>
        <taxon>Apocrita</taxon>
        <taxon>Aculeata</taxon>
        <taxon>Apoidea</taxon>
        <taxon>Anthophila</taxon>
        <taxon>Halictidae</taxon>
        <taxon>Rophitinae</taxon>
        <taxon>Dufourea</taxon>
    </lineage>
</organism>
<name>A0A154P7I6_DUFNO</name>
<proteinExistence type="predicted"/>
<gene>
    <name evidence="1" type="ORF">WN55_08540</name>
</gene>